<dbReference type="PANTHER" id="PTHR11592">
    <property type="entry name" value="GLUTATHIONE PEROXIDASE"/>
    <property type="match status" value="1"/>
</dbReference>
<dbReference type="PROSITE" id="PS00460">
    <property type="entry name" value="GLUTATHIONE_PEROXID_1"/>
    <property type="match status" value="1"/>
</dbReference>
<dbReference type="CDD" id="cd00340">
    <property type="entry name" value="GSH_Peroxidase"/>
    <property type="match status" value="1"/>
</dbReference>
<evidence type="ECO:0000256" key="1">
    <source>
        <dbReference type="ARBA" id="ARBA00006926"/>
    </source>
</evidence>
<dbReference type="Pfam" id="PF00255">
    <property type="entry name" value="GSHPx"/>
    <property type="match status" value="1"/>
</dbReference>
<dbReference type="InterPro" id="IPR029759">
    <property type="entry name" value="GPX_AS"/>
</dbReference>
<dbReference type="GO" id="GO:0004601">
    <property type="term" value="F:peroxidase activity"/>
    <property type="evidence" value="ECO:0007669"/>
    <property type="project" value="UniProtKB-KW"/>
</dbReference>
<dbReference type="InterPro" id="IPR029760">
    <property type="entry name" value="GPX_CS"/>
</dbReference>
<evidence type="ECO:0000259" key="5">
    <source>
        <dbReference type="PROSITE" id="PS51352"/>
    </source>
</evidence>
<accession>A0ABW9N1H8</accession>
<comment type="similarity">
    <text evidence="1 4">Belongs to the glutathione peroxidase family.</text>
</comment>
<evidence type="ECO:0000256" key="3">
    <source>
        <dbReference type="ARBA" id="ARBA00023002"/>
    </source>
</evidence>
<dbReference type="Proteomes" id="UP001637993">
    <property type="component" value="Unassembled WGS sequence"/>
</dbReference>
<proteinExistence type="inferred from homology"/>
<gene>
    <name evidence="6" type="ORF">AB9Q04_06095</name>
</gene>
<dbReference type="EMBL" id="JBGMEG010000010">
    <property type="protein sequence ID" value="MFO3717896.1"/>
    <property type="molecule type" value="Genomic_DNA"/>
</dbReference>
<dbReference type="InterPro" id="IPR000889">
    <property type="entry name" value="Glutathione_peroxidase"/>
</dbReference>
<feature type="domain" description="Thioredoxin" evidence="5">
    <location>
        <begin position="1"/>
        <end position="159"/>
    </location>
</feature>
<dbReference type="RefSeq" id="WP_410024453.1">
    <property type="nucleotide sequence ID" value="NZ_JBGMEG010000010.1"/>
</dbReference>
<organism evidence="6 7">
    <name type="scientific">Anaerococcus groningensis</name>
    <dbReference type="NCBI Taxonomy" id="3115616"/>
    <lineage>
        <taxon>Bacteria</taxon>
        <taxon>Bacillati</taxon>
        <taxon>Bacillota</taxon>
        <taxon>Tissierellia</taxon>
        <taxon>Tissierellales</taxon>
        <taxon>Peptoniphilaceae</taxon>
        <taxon>Anaerococcus</taxon>
    </lineage>
</organism>
<evidence type="ECO:0000256" key="4">
    <source>
        <dbReference type="RuleBase" id="RU000499"/>
    </source>
</evidence>
<protein>
    <recommendedName>
        <fullName evidence="4">Glutathione peroxidase</fullName>
    </recommendedName>
</protein>
<name>A0ABW9N1H8_9FIRM</name>
<comment type="caution">
    <text evidence="6">The sequence shown here is derived from an EMBL/GenBank/DDBJ whole genome shotgun (WGS) entry which is preliminary data.</text>
</comment>
<dbReference type="InterPro" id="IPR013766">
    <property type="entry name" value="Thioredoxin_domain"/>
</dbReference>
<dbReference type="PROSITE" id="PS51355">
    <property type="entry name" value="GLUTATHIONE_PEROXID_3"/>
    <property type="match status" value="1"/>
</dbReference>
<dbReference type="Gene3D" id="3.40.30.10">
    <property type="entry name" value="Glutaredoxin"/>
    <property type="match status" value="1"/>
</dbReference>
<dbReference type="PROSITE" id="PS00763">
    <property type="entry name" value="GLUTATHIONE_PEROXID_2"/>
    <property type="match status" value="1"/>
</dbReference>
<keyword evidence="7" id="KW-1185">Reference proteome</keyword>
<dbReference type="PIRSF" id="PIRSF000303">
    <property type="entry name" value="Glutathion_perox"/>
    <property type="match status" value="1"/>
</dbReference>
<sequence>MTTIYDFTVKDNQGNDVGLDKYKGKVLLIVNTATECGFTPQYDALEELYKKYKDQGFEILDFPSNQFGGQAPGTDTEIENFCTAKFGTTFDRFAKIDVNGKNEDPLYTYLKKAQGGLLGDKIKWNFTKFLVDREGNVVERYSSQKKPEKLSKEIEELLDK</sequence>
<evidence type="ECO:0000313" key="6">
    <source>
        <dbReference type="EMBL" id="MFO3717896.1"/>
    </source>
</evidence>
<keyword evidence="3 4" id="KW-0560">Oxidoreductase</keyword>
<keyword evidence="2 4" id="KW-0575">Peroxidase</keyword>
<dbReference type="InterPro" id="IPR036249">
    <property type="entry name" value="Thioredoxin-like_sf"/>
</dbReference>
<evidence type="ECO:0000256" key="2">
    <source>
        <dbReference type="ARBA" id="ARBA00022559"/>
    </source>
</evidence>
<dbReference type="PROSITE" id="PS51352">
    <property type="entry name" value="THIOREDOXIN_2"/>
    <property type="match status" value="1"/>
</dbReference>
<dbReference type="SUPFAM" id="SSF52833">
    <property type="entry name" value="Thioredoxin-like"/>
    <property type="match status" value="1"/>
</dbReference>
<reference evidence="6 7" key="1">
    <citation type="journal article" date="2025" name="Anaerobe">
        <title>Description of Anaerococcus kampingiae sp. nov., Anaerococcus groningensis sp. nov., Anaerococcus martiniensis sp. nov., and Anaerococcus cruorum sp. nov., isolated from human clinical specimens.</title>
        <authorList>
            <person name="Boiten K.E."/>
            <person name="Meijer J."/>
            <person name="van Wezel E.M."/>
            <person name="Veloo A.C.M."/>
        </authorList>
    </citation>
    <scope>NUCLEOTIDE SEQUENCE [LARGE SCALE GENOMIC DNA]</scope>
    <source>
        <strain evidence="6 7">ENR1011</strain>
    </source>
</reference>
<evidence type="ECO:0000313" key="7">
    <source>
        <dbReference type="Proteomes" id="UP001637993"/>
    </source>
</evidence>
<dbReference type="PRINTS" id="PR01011">
    <property type="entry name" value="GLUTPROXDASE"/>
</dbReference>
<dbReference type="PANTHER" id="PTHR11592:SF78">
    <property type="entry name" value="GLUTATHIONE PEROXIDASE"/>
    <property type="match status" value="1"/>
</dbReference>